<name>A0ABW7Z209_9ACTN</name>
<sequence>MTIMLSRFTRAAADSARLTIELPDSAGPLEWHGLTKLAGPGFARSFSLAQRGGNKALPTHVFPGGRVETFRRQGYDLTLYEAVDRSDSCLVWAGPYNEAKTWFNGPAPRRSVLNALVAAIEFTDTPDGAIVRPRAKAAIQQFATTVIGANDRLLVMATDARASRESLPDWQGADRGDAEVWKVALDLDPEQKARVAGTPYEWKYTFANQSAVFTVQFTFDPDAASFRAADTGMVDDVLAGFKVAWAA</sequence>
<protein>
    <submittedName>
        <fullName evidence="1">Uncharacterized protein</fullName>
    </submittedName>
</protein>
<dbReference type="EMBL" id="JBITGY010000009">
    <property type="protein sequence ID" value="MFI6501875.1"/>
    <property type="molecule type" value="Genomic_DNA"/>
</dbReference>
<evidence type="ECO:0000313" key="2">
    <source>
        <dbReference type="Proteomes" id="UP001612741"/>
    </source>
</evidence>
<dbReference type="RefSeq" id="WP_397086759.1">
    <property type="nucleotide sequence ID" value="NZ_JBITGY010000009.1"/>
</dbReference>
<keyword evidence="2" id="KW-1185">Reference proteome</keyword>
<comment type="caution">
    <text evidence="1">The sequence shown here is derived from an EMBL/GenBank/DDBJ whole genome shotgun (WGS) entry which is preliminary data.</text>
</comment>
<evidence type="ECO:0000313" key="1">
    <source>
        <dbReference type="EMBL" id="MFI6501875.1"/>
    </source>
</evidence>
<dbReference type="Proteomes" id="UP001612741">
    <property type="component" value="Unassembled WGS sequence"/>
</dbReference>
<gene>
    <name evidence="1" type="ORF">ACIBG2_31150</name>
</gene>
<proteinExistence type="predicted"/>
<organism evidence="1 2">
    <name type="scientific">Nonomuraea typhae</name>
    <dbReference type="NCBI Taxonomy" id="2603600"/>
    <lineage>
        <taxon>Bacteria</taxon>
        <taxon>Bacillati</taxon>
        <taxon>Actinomycetota</taxon>
        <taxon>Actinomycetes</taxon>
        <taxon>Streptosporangiales</taxon>
        <taxon>Streptosporangiaceae</taxon>
        <taxon>Nonomuraea</taxon>
    </lineage>
</organism>
<reference evidence="1 2" key="1">
    <citation type="submission" date="2024-10" db="EMBL/GenBank/DDBJ databases">
        <title>The Natural Products Discovery Center: Release of the First 8490 Sequenced Strains for Exploring Actinobacteria Biosynthetic Diversity.</title>
        <authorList>
            <person name="Kalkreuter E."/>
            <person name="Kautsar S.A."/>
            <person name="Yang D."/>
            <person name="Bader C.D."/>
            <person name="Teijaro C.N."/>
            <person name="Fluegel L."/>
            <person name="Davis C.M."/>
            <person name="Simpson J.R."/>
            <person name="Lauterbach L."/>
            <person name="Steele A.D."/>
            <person name="Gui C."/>
            <person name="Meng S."/>
            <person name="Li G."/>
            <person name="Viehrig K."/>
            <person name="Ye F."/>
            <person name="Su P."/>
            <person name="Kiefer A.F."/>
            <person name="Nichols A."/>
            <person name="Cepeda A.J."/>
            <person name="Yan W."/>
            <person name="Fan B."/>
            <person name="Jiang Y."/>
            <person name="Adhikari A."/>
            <person name="Zheng C.-J."/>
            <person name="Schuster L."/>
            <person name="Cowan T.M."/>
            <person name="Smanski M.J."/>
            <person name="Chevrette M.G."/>
            <person name="De Carvalho L.P.S."/>
            <person name="Shen B."/>
        </authorList>
    </citation>
    <scope>NUCLEOTIDE SEQUENCE [LARGE SCALE GENOMIC DNA]</scope>
    <source>
        <strain evidence="1 2">NPDC050545</strain>
    </source>
</reference>
<accession>A0ABW7Z209</accession>